<dbReference type="RefSeq" id="WP_110626300.1">
    <property type="nucleotide sequence ID" value="NZ_CP029788.1"/>
</dbReference>
<dbReference type="Proteomes" id="UP000247634">
    <property type="component" value="Chromosome"/>
</dbReference>
<feature type="transmembrane region" description="Helical" evidence="1">
    <location>
        <begin position="16"/>
        <end position="39"/>
    </location>
</feature>
<feature type="transmembrane region" description="Helical" evidence="1">
    <location>
        <begin position="388"/>
        <end position="410"/>
    </location>
</feature>
<evidence type="ECO:0008006" key="4">
    <source>
        <dbReference type="Google" id="ProtNLM"/>
    </source>
</evidence>
<accession>A0A2U9NW75</accession>
<feature type="transmembrane region" description="Helical" evidence="1">
    <location>
        <begin position="308"/>
        <end position="328"/>
    </location>
</feature>
<dbReference type="OrthoDB" id="3872592at2"/>
<gene>
    <name evidence="2" type="ORF">DMT42_02910</name>
</gene>
<reference evidence="2 3" key="1">
    <citation type="submission" date="2018-06" db="EMBL/GenBank/DDBJ databases">
        <title>The complete genome sequence of a nosiheptide producer Streptomyces actuosus ATCC 25421: deducing the ability of producing a new class III lantibiotics.</title>
        <authorList>
            <person name="Liu W."/>
            <person name="Sun F."/>
            <person name="Hu Y."/>
        </authorList>
    </citation>
    <scope>NUCLEOTIDE SEQUENCE [LARGE SCALE GENOMIC DNA]</scope>
    <source>
        <strain evidence="2 3">ATCC 25421</strain>
    </source>
</reference>
<dbReference type="EMBL" id="CP029788">
    <property type="protein sequence ID" value="AWT41364.1"/>
    <property type="molecule type" value="Genomic_DNA"/>
</dbReference>
<feature type="transmembrane region" description="Helical" evidence="1">
    <location>
        <begin position="171"/>
        <end position="192"/>
    </location>
</feature>
<keyword evidence="1" id="KW-0812">Transmembrane</keyword>
<feature type="transmembrane region" description="Helical" evidence="1">
    <location>
        <begin position="81"/>
        <end position="100"/>
    </location>
</feature>
<feature type="transmembrane region" description="Helical" evidence="1">
    <location>
        <begin position="340"/>
        <end position="360"/>
    </location>
</feature>
<name>A0A2U9NW75_STRAS</name>
<dbReference type="AlphaFoldDB" id="A0A2U9NW75"/>
<keyword evidence="1" id="KW-1133">Transmembrane helix</keyword>
<feature type="transmembrane region" description="Helical" evidence="1">
    <location>
        <begin position="120"/>
        <end position="139"/>
    </location>
</feature>
<keyword evidence="3" id="KW-1185">Reference proteome</keyword>
<evidence type="ECO:0000313" key="2">
    <source>
        <dbReference type="EMBL" id="AWT41364.1"/>
    </source>
</evidence>
<organism evidence="2 3">
    <name type="scientific">Streptomyces actuosus</name>
    <dbReference type="NCBI Taxonomy" id="1885"/>
    <lineage>
        <taxon>Bacteria</taxon>
        <taxon>Bacillati</taxon>
        <taxon>Actinomycetota</taxon>
        <taxon>Actinomycetes</taxon>
        <taxon>Kitasatosporales</taxon>
        <taxon>Streptomycetaceae</taxon>
        <taxon>Streptomyces</taxon>
    </lineage>
</organism>
<keyword evidence="1" id="KW-0472">Membrane</keyword>
<proteinExistence type="predicted"/>
<dbReference type="NCBIfam" id="NF038391">
    <property type="entry name" value="streptophobe"/>
    <property type="match status" value="1"/>
</dbReference>
<feature type="transmembrane region" description="Helical" evidence="1">
    <location>
        <begin position="212"/>
        <end position="235"/>
    </location>
</feature>
<feature type="transmembrane region" description="Helical" evidence="1">
    <location>
        <begin position="51"/>
        <end position="69"/>
    </location>
</feature>
<evidence type="ECO:0000256" key="1">
    <source>
        <dbReference type="SAM" id="Phobius"/>
    </source>
</evidence>
<evidence type="ECO:0000313" key="3">
    <source>
        <dbReference type="Proteomes" id="UP000247634"/>
    </source>
</evidence>
<dbReference type="KEGG" id="sact:DMT42_02910"/>
<sequence length="420" mass="42738">MSTSNRPGRGVARAGWVHALVTVLAALVAMAATAALGLWAAGAAGLPGGGFGPVVAAALVTAVGGALELSGDADALLDTSAGLTVMPLSVTVVGALVLAAGFLRPFRSGAVTSPGDTARWAGRIAALWLLALIGVAFAARHTFAVPLGDDTLGDLGDLFGLSPRAGFRADVPLTVFVGVVWLAGVLLLAVLVSGRVPLPGRLPSARASVRPAAEALVLLLLGQVVVGVVIALVVAATRGHPAETLAVVLLGLPNLVWLGLTLGLGATWHGHVQGPFDLPMPHVLDQVLRTPDIATLNLGTLTDHDGRWWWLPVVDAVLLLVTAWLTAVRSPVRPPLWRHAAHLAVALALAVLTICLVGRVSAHLSLSVLGIGDLGGGLGGSLLLRADVWPALGLAVLWGLGAGFLGALAARYPRLSRDGR</sequence>
<dbReference type="InterPro" id="IPR047724">
    <property type="entry name" value="Streptophobe"/>
</dbReference>
<protein>
    <recommendedName>
        <fullName evidence="4">Integral membrane protein</fullName>
    </recommendedName>
</protein>